<gene>
    <name evidence="1" type="ORF">Tci_931976</name>
</gene>
<organism evidence="1">
    <name type="scientific">Tanacetum cinerariifolium</name>
    <name type="common">Dalmatian daisy</name>
    <name type="synonym">Chrysanthemum cinerariifolium</name>
    <dbReference type="NCBI Taxonomy" id="118510"/>
    <lineage>
        <taxon>Eukaryota</taxon>
        <taxon>Viridiplantae</taxon>
        <taxon>Streptophyta</taxon>
        <taxon>Embryophyta</taxon>
        <taxon>Tracheophyta</taxon>
        <taxon>Spermatophyta</taxon>
        <taxon>Magnoliopsida</taxon>
        <taxon>eudicotyledons</taxon>
        <taxon>Gunneridae</taxon>
        <taxon>Pentapetalae</taxon>
        <taxon>asterids</taxon>
        <taxon>campanulids</taxon>
        <taxon>Asterales</taxon>
        <taxon>Asteraceae</taxon>
        <taxon>Asteroideae</taxon>
        <taxon>Anthemideae</taxon>
        <taxon>Anthemidinae</taxon>
        <taxon>Tanacetum</taxon>
    </lineage>
</organism>
<feature type="non-terminal residue" evidence="1">
    <location>
        <position position="73"/>
    </location>
</feature>
<evidence type="ECO:0000313" key="1">
    <source>
        <dbReference type="EMBL" id="GFD60007.1"/>
    </source>
</evidence>
<reference evidence="1" key="1">
    <citation type="journal article" date="2019" name="Sci. Rep.">
        <title>Draft genome of Tanacetum cinerariifolium, the natural source of mosquito coil.</title>
        <authorList>
            <person name="Yamashiro T."/>
            <person name="Shiraishi A."/>
            <person name="Satake H."/>
            <person name="Nakayama K."/>
        </authorList>
    </citation>
    <scope>NUCLEOTIDE SEQUENCE</scope>
</reference>
<accession>A0A699XK21</accession>
<name>A0A699XK21_TANCI</name>
<dbReference type="AlphaFoldDB" id="A0A699XK21"/>
<dbReference type="EMBL" id="BKCJ011872272">
    <property type="protein sequence ID" value="GFD60007.1"/>
    <property type="molecule type" value="Genomic_DNA"/>
</dbReference>
<comment type="caution">
    <text evidence="1">The sequence shown here is derived from an EMBL/GenBank/DDBJ whole genome shotgun (WGS) entry which is preliminary data.</text>
</comment>
<feature type="non-terminal residue" evidence="1">
    <location>
        <position position="1"/>
    </location>
</feature>
<proteinExistence type="predicted"/>
<protein>
    <submittedName>
        <fullName evidence="1">Uncharacterized protein</fullName>
    </submittedName>
</protein>
<sequence length="73" mass="8547">RADGYDAALNQLEEIKTYRGDLEAMPDNHRRLHWAQAKVYGWLICQQLQLAEVNVALVYFNIVSEQETVIRDR</sequence>